<dbReference type="Proteomes" id="UP000789920">
    <property type="component" value="Unassembled WGS sequence"/>
</dbReference>
<keyword evidence="2" id="KW-1185">Reference proteome</keyword>
<accession>A0ACA9QY07</accession>
<comment type="caution">
    <text evidence="1">The sequence shown here is derived from an EMBL/GenBank/DDBJ whole genome shotgun (WGS) entry which is preliminary data.</text>
</comment>
<reference evidence="1" key="1">
    <citation type="submission" date="2021-06" db="EMBL/GenBank/DDBJ databases">
        <authorList>
            <person name="Kallberg Y."/>
            <person name="Tangrot J."/>
            <person name="Rosling A."/>
        </authorList>
    </citation>
    <scope>NUCLEOTIDE SEQUENCE</scope>
    <source>
        <strain evidence="1">MA461A</strain>
    </source>
</reference>
<dbReference type="EMBL" id="CAJVQC010039528">
    <property type="protein sequence ID" value="CAG8768706.1"/>
    <property type="molecule type" value="Genomic_DNA"/>
</dbReference>
<evidence type="ECO:0000313" key="1">
    <source>
        <dbReference type="EMBL" id="CAG8768706.1"/>
    </source>
</evidence>
<evidence type="ECO:0000313" key="2">
    <source>
        <dbReference type="Proteomes" id="UP000789920"/>
    </source>
</evidence>
<sequence length="89" mass="10560">VELVREKDKLITKDYLNRFLPPVDTIGRDSIETTSVYQNWRYCRIAFEIQTKLKCKKIYISLTSNPAPYFTYFRRVDPNIQPSVVNGHF</sequence>
<protein>
    <submittedName>
        <fullName evidence="1">8970_t:CDS:1</fullName>
    </submittedName>
</protein>
<feature type="non-terminal residue" evidence="1">
    <location>
        <position position="1"/>
    </location>
</feature>
<gene>
    <name evidence="1" type="ORF">RPERSI_LOCUS16131</name>
</gene>
<name>A0ACA9QY07_9GLOM</name>
<organism evidence="1 2">
    <name type="scientific">Racocetra persica</name>
    <dbReference type="NCBI Taxonomy" id="160502"/>
    <lineage>
        <taxon>Eukaryota</taxon>
        <taxon>Fungi</taxon>
        <taxon>Fungi incertae sedis</taxon>
        <taxon>Mucoromycota</taxon>
        <taxon>Glomeromycotina</taxon>
        <taxon>Glomeromycetes</taxon>
        <taxon>Diversisporales</taxon>
        <taxon>Gigasporaceae</taxon>
        <taxon>Racocetra</taxon>
    </lineage>
</organism>
<proteinExistence type="predicted"/>